<dbReference type="EMBL" id="JAYMYQ010000002">
    <property type="protein sequence ID" value="KAK7350321.1"/>
    <property type="molecule type" value="Genomic_DNA"/>
</dbReference>
<dbReference type="Proteomes" id="UP001367508">
    <property type="component" value="Unassembled WGS sequence"/>
</dbReference>
<comment type="caution">
    <text evidence="1">The sequence shown here is derived from an EMBL/GenBank/DDBJ whole genome shotgun (WGS) entry which is preliminary data.</text>
</comment>
<reference evidence="1 2" key="1">
    <citation type="submission" date="2024-01" db="EMBL/GenBank/DDBJ databases">
        <title>The genomes of 5 underutilized Papilionoideae crops provide insights into root nodulation and disease resistanc.</title>
        <authorList>
            <person name="Jiang F."/>
        </authorList>
    </citation>
    <scope>NUCLEOTIDE SEQUENCE [LARGE SCALE GENOMIC DNA]</scope>
    <source>
        <strain evidence="1">LVBAO_FW01</strain>
        <tissue evidence="1">Leaves</tissue>
    </source>
</reference>
<protein>
    <submittedName>
        <fullName evidence="1">Uncharacterized protein</fullName>
    </submittedName>
</protein>
<sequence>MVEFSRSRRLHFCEGSSVIFDLRYFQQLHDWLVHTRLVGESDPRCSQETSMSMERWICGSIARLNRRKQQSGQVSCYVLGYNLEQIRHKPMTINIFLWICKVEYLATGFQWVLCHKELNAGRMLLKCRITGNMKQSPTPHVRRSTTKPYWSHAKHALILEFSPSLGGFFSNLWVTGKGSSALSKKVLQRKKKPPLS</sequence>
<evidence type="ECO:0000313" key="1">
    <source>
        <dbReference type="EMBL" id="KAK7350321.1"/>
    </source>
</evidence>
<keyword evidence="2" id="KW-1185">Reference proteome</keyword>
<accession>A0AAN9MAA6</accession>
<evidence type="ECO:0000313" key="2">
    <source>
        <dbReference type="Proteomes" id="UP001367508"/>
    </source>
</evidence>
<organism evidence="1 2">
    <name type="scientific">Canavalia gladiata</name>
    <name type="common">Sword bean</name>
    <name type="synonym">Dolichos gladiatus</name>
    <dbReference type="NCBI Taxonomy" id="3824"/>
    <lineage>
        <taxon>Eukaryota</taxon>
        <taxon>Viridiplantae</taxon>
        <taxon>Streptophyta</taxon>
        <taxon>Embryophyta</taxon>
        <taxon>Tracheophyta</taxon>
        <taxon>Spermatophyta</taxon>
        <taxon>Magnoliopsida</taxon>
        <taxon>eudicotyledons</taxon>
        <taxon>Gunneridae</taxon>
        <taxon>Pentapetalae</taxon>
        <taxon>rosids</taxon>
        <taxon>fabids</taxon>
        <taxon>Fabales</taxon>
        <taxon>Fabaceae</taxon>
        <taxon>Papilionoideae</taxon>
        <taxon>50 kb inversion clade</taxon>
        <taxon>NPAAA clade</taxon>
        <taxon>indigoferoid/millettioid clade</taxon>
        <taxon>Phaseoleae</taxon>
        <taxon>Canavalia</taxon>
    </lineage>
</organism>
<proteinExistence type="predicted"/>
<gene>
    <name evidence="1" type="ORF">VNO77_08801</name>
</gene>
<name>A0AAN9MAA6_CANGL</name>
<dbReference type="AlphaFoldDB" id="A0AAN9MAA6"/>